<sequence length="163" mass="18076">MTSIRSRHDNAEKQNNNISAVNGISETVDKRFVVDRDPPPPIPPRNYYRKRGSPSQMQQTSNIRTDSGADTHTDPTCESVQANYCCVATPESVVTPSPVKPSPNASSRTQYAQIDAIATVAAKNAQAYMMENREKRPTLKAIQSDRGKSSSHLSLRFHKKSFI</sequence>
<feature type="compositionally biased region" description="Basic and acidic residues" evidence="1">
    <location>
        <begin position="134"/>
        <end position="148"/>
    </location>
</feature>
<protein>
    <submittedName>
        <fullName evidence="2">Uncharacterized protein</fullName>
    </submittedName>
</protein>
<accession>A0ABD6EX20</accession>
<organism evidence="2 3">
    <name type="scientific">Gnathostoma spinigerum</name>
    <dbReference type="NCBI Taxonomy" id="75299"/>
    <lineage>
        <taxon>Eukaryota</taxon>
        <taxon>Metazoa</taxon>
        <taxon>Ecdysozoa</taxon>
        <taxon>Nematoda</taxon>
        <taxon>Chromadorea</taxon>
        <taxon>Rhabditida</taxon>
        <taxon>Spirurina</taxon>
        <taxon>Gnathostomatomorpha</taxon>
        <taxon>Gnathostomatoidea</taxon>
        <taxon>Gnathostomatidae</taxon>
        <taxon>Gnathostoma</taxon>
    </lineage>
</organism>
<dbReference type="AlphaFoldDB" id="A0ABD6EX20"/>
<comment type="caution">
    <text evidence="2">The sequence shown here is derived from an EMBL/GenBank/DDBJ whole genome shotgun (WGS) entry which is preliminary data.</text>
</comment>
<feature type="compositionally biased region" description="Polar residues" evidence="1">
    <location>
        <begin position="53"/>
        <end position="66"/>
    </location>
</feature>
<reference evidence="2 3" key="1">
    <citation type="submission" date="2024-08" db="EMBL/GenBank/DDBJ databases">
        <title>Gnathostoma spinigerum genome.</title>
        <authorList>
            <person name="Gonzalez-Bertolin B."/>
            <person name="Monzon S."/>
            <person name="Zaballos A."/>
            <person name="Jimenez P."/>
            <person name="Dekumyoy P."/>
            <person name="Varona S."/>
            <person name="Cuesta I."/>
            <person name="Sumanam S."/>
            <person name="Adisakwattana P."/>
            <person name="Gasser R.B."/>
            <person name="Hernandez-Gonzalez A."/>
            <person name="Young N.D."/>
            <person name="Perteguer M.J."/>
        </authorList>
    </citation>
    <scope>NUCLEOTIDE SEQUENCE [LARGE SCALE GENOMIC DNA]</scope>
    <source>
        <strain evidence="2">AL3</strain>
        <tissue evidence="2">Liver</tissue>
    </source>
</reference>
<gene>
    <name evidence="2" type="ORF">AB6A40_007514</name>
</gene>
<feature type="compositionally biased region" description="Basic and acidic residues" evidence="1">
    <location>
        <begin position="27"/>
        <end position="38"/>
    </location>
</feature>
<evidence type="ECO:0000313" key="2">
    <source>
        <dbReference type="EMBL" id="MFH4980805.1"/>
    </source>
</evidence>
<feature type="compositionally biased region" description="Polar residues" evidence="1">
    <location>
        <begin position="13"/>
        <end position="25"/>
    </location>
</feature>
<evidence type="ECO:0000313" key="3">
    <source>
        <dbReference type="Proteomes" id="UP001608902"/>
    </source>
</evidence>
<feature type="compositionally biased region" description="Basic and acidic residues" evidence="1">
    <location>
        <begin position="1"/>
        <end position="12"/>
    </location>
</feature>
<dbReference type="EMBL" id="JBGFUD010006114">
    <property type="protein sequence ID" value="MFH4980805.1"/>
    <property type="molecule type" value="Genomic_DNA"/>
</dbReference>
<feature type="region of interest" description="Disordered" evidence="1">
    <location>
        <begin position="134"/>
        <end position="153"/>
    </location>
</feature>
<proteinExistence type="predicted"/>
<dbReference type="Proteomes" id="UP001608902">
    <property type="component" value="Unassembled WGS sequence"/>
</dbReference>
<keyword evidence="3" id="KW-1185">Reference proteome</keyword>
<evidence type="ECO:0000256" key="1">
    <source>
        <dbReference type="SAM" id="MobiDB-lite"/>
    </source>
</evidence>
<name>A0ABD6EX20_9BILA</name>
<feature type="region of interest" description="Disordered" evidence="1">
    <location>
        <begin position="1"/>
        <end position="75"/>
    </location>
</feature>